<feature type="region of interest" description="Disordered" evidence="1">
    <location>
        <begin position="41"/>
        <end position="116"/>
    </location>
</feature>
<keyword evidence="2" id="KW-0812">Transmembrane</keyword>
<keyword evidence="2" id="KW-1133">Transmembrane helix</keyword>
<name>A0A1J4P4C7_9ACTN</name>
<feature type="compositionally biased region" description="Basic and acidic residues" evidence="1">
    <location>
        <begin position="42"/>
        <end position="54"/>
    </location>
</feature>
<dbReference type="EMBL" id="LAVA02000016">
    <property type="protein sequence ID" value="OIJ68317.1"/>
    <property type="molecule type" value="Genomic_DNA"/>
</dbReference>
<feature type="transmembrane region" description="Helical" evidence="2">
    <location>
        <begin position="12"/>
        <end position="35"/>
    </location>
</feature>
<dbReference type="RefSeq" id="WP_046584359.1">
    <property type="nucleotide sequence ID" value="NZ_LAVA02000016.1"/>
</dbReference>
<sequence>MHTTHEELAAAGSAAGLMIMVGCGLLVTAALVAAVRLGIGVRRKEPAPPRRGDHPTPPPSGPVREEQSMREPNEVPRATGGSDRLTPHQLGNAPSRPDENQTRPRWHGGSSGPIGG</sequence>
<dbReference type="OrthoDB" id="4330154at2"/>
<feature type="compositionally biased region" description="Basic and acidic residues" evidence="1">
    <location>
        <begin position="63"/>
        <end position="74"/>
    </location>
</feature>
<comment type="caution">
    <text evidence="3">The sequence shown here is derived from an EMBL/GenBank/DDBJ whole genome shotgun (WGS) entry which is preliminary data.</text>
</comment>
<dbReference type="AlphaFoldDB" id="A0A1J4P4C7"/>
<evidence type="ECO:0000256" key="2">
    <source>
        <dbReference type="SAM" id="Phobius"/>
    </source>
</evidence>
<evidence type="ECO:0000313" key="3">
    <source>
        <dbReference type="EMBL" id="OIJ68317.1"/>
    </source>
</evidence>
<dbReference type="InterPro" id="IPR045513">
    <property type="entry name" value="DUF6479"/>
</dbReference>
<dbReference type="Proteomes" id="UP000034196">
    <property type="component" value="Unassembled WGS sequence"/>
</dbReference>
<evidence type="ECO:0008006" key="5">
    <source>
        <dbReference type="Google" id="ProtNLM"/>
    </source>
</evidence>
<dbReference type="Pfam" id="PF20087">
    <property type="entry name" value="DUF6479"/>
    <property type="match status" value="1"/>
</dbReference>
<organism evidence="3 4">
    <name type="scientific">Streptomyces mangrovisoli</name>
    <dbReference type="NCBI Taxonomy" id="1428628"/>
    <lineage>
        <taxon>Bacteria</taxon>
        <taxon>Bacillati</taxon>
        <taxon>Actinomycetota</taxon>
        <taxon>Actinomycetes</taxon>
        <taxon>Kitasatosporales</taxon>
        <taxon>Streptomycetaceae</taxon>
        <taxon>Streptomyces</taxon>
    </lineage>
</organism>
<protein>
    <recommendedName>
        <fullName evidence="5">Secreted protein</fullName>
    </recommendedName>
</protein>
<reference evidence="3" key="1">
    <citation type="submission" date="2016-10" db="EMBL/GenBank/DDBJ databases">
        <title>Genome sequence of Streptomyces mangrovisoli MUSC 149.</title>
        <authorList>
            <person name="Lee L.-H."/>
            <person name="Ser H.-L."/>
        </authorList>
    </citation>
    <scope>NUCLEOTIDE SEQUENCE [LARGE SCALE GENOMIC DNA]</scope>
    <source>
        <strain evidence="3">MUSC 149</strain>
    </source>
</reference>
<accession>A0A1J4P4C7</accession>
<gene>
    <name evidence="3" type="ORF">WN71_007775</name>
</gene>
<proteinExistence type="predicted"/>
<keyword evidence="2" id="KW-0472">Membrane</keyword>
<evidence type="ECO:0000256" key="1">
    <source>
        <dbReference type="SAM" id="MobiDB-lite"/>
    </source>
</evidence>
<keyword evidence="4" id="KW-1185">Reference proteome</keyword>
<evidence type="ECO:0000313" key="4">
    <source>
        <dbReference type="Proteomes" id="UP000034196"/>
    </source>
</evidence>